<name>A0A915HPI1_ROMCU</name>
<dbReference type="AlphaFoldDB" id="A0A915HPI1"/>
<protein>
    <submittedName>
        <fullName evidence="2">Uncharacterized protein</fullName>
    </submittedName>
</protein>
<evidence type="ECO:0000313" key="1">
    <source>
        <dbReference type="Proteomes" id="UP000887565"/>
    </source>
</evidence>
<accession>A0A915HPI1</accession>
<organism evidence="1 2">
    <name type="scientific">Romanomermis culicivorax</name>
    <name type="common">Nematode worm</name>
    <dbReference type="NCBI Taxonomy" id="13658"/>
    <lineage>
        <taxon>Eukaryota</taxon>
        <taxon>Metazoa</taxon>
        <taxon>Ecdysozoa</taxon>
        <taxon>Nematoda</taxon>
        <taxon>Enoplea</taxon>
        <taxon>Dorylaimia</taxon>
        <taxon>Mermithida</taxon>
        <taxon>Mermithoidea</taxon>
        <taxon>Mermithidae</taxon>
        <taxon>Romanomermis</taxon>
    </lineage>
</organism>
<dbReference type="WBParaSite" id="nRc.2.0.1.t03863-RA">
    <property type="protein sequence ID" value="nRc.2.0.1.t03863-RA"/>
    <property type="gene ID" value="nRc.2.0.1.g03863"/>
</dbReference>
<reference evidence="2" key="1">
    <citation type="submission" date="2022-11" db="UniProtKB">
        <authorList>
            <consortium name="WormBaseParasite"/>
        </authorList>
    </citation>
    <scope>IDENTIFICATION</scope>
</reference>
<sequence>MLGTLLLAKLRWEVDMQIEKVDDQRCRHSHGNRVPQKDKNSLLWKSEGPKAQALTLIDVKRQEDL</sequence>
<keyword evidence="1" id="KW-1185">Reference proteome</keyword>
<evidence type="ECO:0000313" key="2">
    <source>
        <dbReference type="WBParaSite" id="nRc.2.0.1.t03863-RA"/>
    </source>
</evidence>
<proteinExistence type="predicted"/>
<dbReference type="Proteomes" id="UP000887565">
    <property type="component" value="Unplaced"/>
</dbReference>